<name>A0AAW9QNS9_9CHRO</name>
<proteinExistence type="predicted"/>
<reference evidence="1 2" key="1">
    <citation type="submission" date="2024-01" db="EMBL/GenBank/DDBJ databases">
        <title>Genomic insights into the taxonomy and metabolism of the cyanobacterium Pannus brasiliensis CCIBt3594.</title>
        <authorList>
            <person name="Machado M."/>
            <person name="Botero N.B."/>
            <person name="Andreote A.P.D."/>
            <person name="Feitosa A.M.T."/>
            <person name="Popin R."/>
            <person name="Sivonen K."/>
            <person name="Fiore M.F."/>
        </authorList>
    </citation>
    <scope>NUCLEOTIDE SEQUENCE [LARGE SCALE GENOMIC DNA]</scope>
    <source>
        <strain evidence="1 2">CCIBt3594</strain>
    </source>
</reference>
<dbReference type="Proteomes" id="UP001328733">
    <property type="component" value="Unassembled WGS sequence"/>
</dbReference>
<comment type="caution">
    <text evidence="1">The sequence shown here is derived from an EMBL/GenBank/DDBJ whole genome shotgun (WGS) entry which is preliminary data.</text>
</comment>
<organism evidence="1 2">
    <name type="scientific">Pannus brasiliensis CCIBt3594</name>
    <dbReference type="NCBI Taxonomy" id="1427578"/>
    <lineage>
        <taxon>Bacteria</taxon>
        <taxon>Bacillati</taxon>
        <taxon>Cyanobacteriota</taxon>
        <taxon>Cyanophyceae</taxon>
        <taxon>Oscillatoriophycideae</taxon>
        <taxon>Chroococcales</taxon>
        <taxon>Microcystaceae</taxon>
        <taxon>Pannus</taxon>
    </lineage>
</organism>
<evidence type="ECO:0000313" key="2">
    <source>
        <dbReference type="Proteomes" id="UP001328733"/>
    </source>
</evidence>
<accession>A0AAW9QNS9</accession>
<dbReference type="AlphaFoldDB" id="A0AAW9QNS9"/>
<protein>
    <submittedName>
        <fullName evidence="1">Uncharacterized protein</fullName>
    </submittedName>
</protein>
<dbReference type="EMBL" id="JBAFSM010000010">
    <property type="protein sequence ID" value="MEG3436774.1"/>
    <property type="molecule type" value="Genomic_DNA"/>
</dbReference>
<sequence>MATFSIDLPDELANRLEPLREHLPDLLAKIVTPVDPKPATVAENPVYTEVLDFLLHRPTPDAIVAFKVSPRCQNRLQFLLDKNRESTLTAEENAELDTYEQLEHLMILLKTRAMRSIS</sequence>
<gene>
    <name evidence="1" type="ORF">V0288_06545</name>
</gene>
<dbReference type="RefSeq" id="WP_332864241.1">
    <property type="nucleotide sequence ID" value="NZ_JBAFSM010000010.1"/>
</dbReference>
<evidence type="ECO:0000313" key="1">
    <source>
        <dbReference type="EMBL" id="MEG3436774.1"/>
    </source>
</evidence>
<keyword evidence="2" id="KW-1185">Reference proteome</keyword>